<reference evidence="1 2" key="2">
    <citation type="journal article" date="2021" name="Curr. Genet.">
        <title>Genetic response to nitrogen starvation in the aggressive Eucalyptus foliar pathogen Teratosphaeria destructans.</title>
        <authorList>
            <person name="Havenga M."/>
            <person name="Wingfield B.D."/>
            <person name="Wingfield M.J."/>
            <person name="Dreyer L.L."/>
            <person name="Roets F."/>
            <person name="Aylward J."/>
        </authorList>
    </citation>
    <scope>NUCLEOTIDE SEQUENCE [LARGE SCALE GENOMIC DNA]</scope>
    <source>
        <strain evidence="1">CMW44962</strain>
    </source>
</reference>
<name>A0A9W7VZS6_9PEZI</name>
<protein>
    <submittedName>
        <fullName evidence="1">Uncharacterized protein</fullName>
    </submittedName>
</protein>
<dbReference type="EMBL" id="RIBY02002255">
    <property type="protein sequence ID" value="KAH9821470.1"/>
    <property type="molecule type" value="Genomic_DNA"/>
</dbReference>
<evidence type="ECO:0000313" key="2">
    <source>
        <dbReference type="Proteomes" id="UP001138500"/>
    </source>
</evidence>
<proteinExistence type="predicted"/>
<reference evidence="1 2" key="1">
    <citation type="journal article" date="2018" name="IMA Fungus">
        <title>IMA Genome-F 10: Nine draft genome sequences of Claviceps purpurea s.lat., including C. arundinis, C. humidiphila, and C. cf. spartinae, pseudomolecules for the pitch canker pathogen Fusarium circinatum, draft genome of Davidsoniella eucalypti, Grosmannia galeiformis, Quambalaria eucalypti, and Teratosphaeria destructans.</title>
        <authorList>
            <person name="Wingfield B.D."/>
            <person name="Liu M."/>
            <person name="Nguyen H.D."/>
            <person name="Lane F.A."/>
            <person name="Morgan S.W."/>
            <person name="De Vos L."/>
            <person name="Wilken P.M."/>
            <person name="Duong T.A."/>
            <person name="Aylward J."/>
            <person name="Coetzee M.P."/>
            <person name="Dadej K."/>
            <person name="De Beer Z.W."/>
            <person name="Findlay W."/>
            <person name="Havenga M."/>
            <person name="Kolarik M."/>
            <person name="Menzies J.G."/>
            <person name="Naidoo K."/>
            <person name="Pochopski O."/>
            <person name="Shoukouhi P."/>
            <person name="Santana Q.C."/>
            <person name="Seifert K.A."/>
            <person name="Soal N."/>
            <person name="Steenkamp E.T."/>
            <person name="Tatham C.T."/>
            <person name="van der Nest M.A."/>
            <person name="Wingfield M.J."/>
        </authorList>
    </citation>
    <scope>NUCLEOTIDE SEQUENCE [LARGE SCALE GENOMIC DNA]</scope>
    <source>
        <strain evidence="1">CMW44962</strain>
    </source>
</reference>
<dbReference type="AlphaFoldDB" id="A0A9W7VZS6"/>
<organism evidence="1 2">
    <name type="scientific">Teratosphaeria destructans</name>
    <dbReference type="NCBI Taxonomy" id="418781"/>
    <lineage>
        <taxon>Eukaryota</taxon>
        <taxon>Fungi</taxon>
        <taxon>Dikarya</taxon>
        <taxon>Ascomycota</taxon>
        <taxon>Pezizomycotina</taxon>
        <taxon>Dothideomycetes</taxon>
        <taxon>Dothideomycetidae</taxon>
        <taxon>Mycosphaerellales</taxon>
        <taxon>Teratosphaeriaceae</taxon>
        <taxon>Teratosphaeria</taxon>
    </lineage>
</organism>
<gene>
    <name evidence="1" type="ORF">Tdes44962_MAKER10307</name>
</gene>
<keyword evidence="2" id="KW-1185">Reference proteome</keyword>
<sequence length="72" mass="7995">MLANPGVPKYRLSTRSPVLNRRCRATLARVVLEEPLAAAASPSSSSSPEWESFAATRRSLSRWFSARSFRIS</sequence>
<comment type="caution">
    <text evidence="1">The sequence shown here is derived from an EMBL/GenBank/DDBJ whole genome shotgun (WGS) entry which is preliminary data.</text>
</comment>
<accession>A0A9W7VZS6</accession>
<dbReference type="Proteomes" id="UP001138500">
    <property type="component" value="Unassembled WGS sequence"/>
</dbReference>
<evidence type="ECO:0000313" key="1">
    <source>
        <dbReference type="EMBL" id="KAH9821470.1"/>
    </source>
</evidence>